<dbReference type="Pfam" id="PF01895">
    <property type="entry name" value="PhoU"/>
    <property type="match status" value="2"/>
</dbReference>
<keyword evidence="5 7" id="KW-0963">Cytoplasm</keyword>
<dbReference type="NCBIfam" id="TIGR02135">
    <property type="entry name" value="phoU_full"/>
    <property type="match status" value="1"/>
</dbReference>
<organism evidence="9 10">
    <name type="scientific">Mycobacterium adipatum</name>
    <dbReference type="NCBI Taxonomy" id="1682113"/>
    <lineage>
        <taxon>Bacteria</taxon>
        <taxon>Bacillati</taxon>
        <taxon>Actinomycetota</taxon>
        <taxon>Actinomycetes</taxon>
        <taxon>Mycobacteriales</taxon>
        <taxon>Mycobacteriaceae</taxon>
        <taxon>Mycobacterium</taxon>
    </lineage>
</organism>
<reference evidence="9 10" key="1">
    <citation type="submission" date="2016-05" db="EMBL/GenBank/DDBJ databases">
        <title>Complete genome sequence of a phthalic acid esters degrading Mycobacterium sp. YC-RL4.</title>
        <authorList>
            <person name="Ren L."/>
            <person name="Fan S."/>
            <person name="Ruth N."/>
            <person name="Jia Y."/>
            <person name="Wang J."/>
            <person name="Qiao C."/>
        </authorList>
    </citation>
    <scope>NUCLEOTIDE SEQUENCE [LARGE SCALE GENOMIC DNA]</scope>
    <source>
        <strain evidence="9 10">YC-RL4</strain>
    </source>
</reference>
<dbReference type="EMBL" id="CP015596">
    <property type="protein sequence ID" value="ANE82283.1"/>
    <property type="molecule type" value="Genomic_DNA"/>
</dbReference>
<feature type="domain" description="PhoU" evidence="8">
    <location>
        <begin position="17"/>
        <end position="101"/>
    </location>
</feature>
<evidence type="ECO:0000313" key="9">
    <source>
        <dbReference type="EMBL" id="ANE82283.1"/>
    </source>
</evidence>
<dbReference type="GO" id="GO:0030643">
    <property type="term" value="P:intracellular phosphate ion homeostasis"/>
    <property type="evidence" value="ECO:0007669"/>
    <property type="project" value="InterPro"/>
</dbReference>
<dbReference type="InterPro" id="IPR028366">
    <property type="entry name" value="PhoU"/>
</dbReference>
<accession>A0A172UTF6</accession>
<comment type="subcellular location">
    <subcellularLocation>
        <location evidence="1 7">Cytoplasm</location>
    </subcellularLocation>
</comment>
<dbReference type="Proteomes" id="UP000077143">
    <property type="component" value="Chromosome"/>
</dbReference>
<evidence type="ECO:0000256" key="7">
    <source>
        <dbReference type="PIRNR" id="PIRNR003107"/>
    </source>
</evidence>
<feature type="domain" description="PhoU" evidence="8">
    <location>
        <begin position="122"/>
        <end position="204"/>
    </location>
</feature>
<dbReference type="Gene3D" id="1.20.58.220">
    <property type="entry name" value="Phosphate transport system protein phou homolog 2, domain 2"/>
    <property type="match status" value="1"/>
</dbReference>
<dbReference type="RefSeq" id="WP_068000902.1">
    <property type="nucleotide sequence ID" value="NZ_CP015596.1"/>
</dbReference>
<dbReference type="OrthoDB" id="9814256at2"/>
<dbReference type="PANTHER" id="PTHR42930:SF3">
    <property type="entry name" value="PHOSPHATE-SPECIFIC TRANSPORT SYSTEM ACCESSORY PROTEIN PHOU"/>
    <property type="match status" value="1"/>
</dbReference>
<dbReference type="AlphaFoldDB" id="A0A172UTF6"/>
<evidence type="ECO:0000256" key="1">
    <source>
        <dbReference type="ARBA" id="ARBA00004496"/>
    </source>
</evidence>
<dbReference type="GO" id="GO:0005737">
    <property type="term" value="C:cytoplasm"/>
    <property type="evidence" value="ECO:0007669"/>
    <property type="project" value="UniProtKB-SubCell"/>
</dbReference>
<evidence type="ECO:0000256" key="2">
    <source>
        <dbReference type="ARBA" id="ARBA00008107"/>
    </source>
</evidence>
<dbReference type="GO" id="GO:0006817">
    <property type="term" value="P:phosphate ion transport"/>
    <property type="evidence" value="ECO:0007669"/>
    <property type="project" value="UniProtKB-KW"/>
</dbReference>
<protein>
    <recommendedName>
        <fullName evidence="7">Phosphate-specific transport system accessory protein PhoU</fullName>
    </recommendedName>
</protein>
<dbReference type="FunFam" id="1.20.58.220:FF:000004">
    <property type="entry name" value="Phosphate-specific transport system accessory protein PhoU"/>
    <property type="match status" value="1"/>
</dbReference>
<dbReference type="STRING" id="1682113.A7U43_26220"/>
<comment type="similarity">
    <text evidence="2 7">Belongs to the PhoU family.</text>
</comment>
<comment type="subunit">
    <text evidence="3 7">Homodimer.</text>
</comment>
<dbReference type="PIRSF" id="PIRSF003107">
    <property type="entry name" value="PhoU"/>
    <property type="match status" value="1"/>
</dbReference>
<sequence>MRTEFHAQLDRLTAELGEMCGIAATTAADATASVVDGDTAAAGRVRSQLRHLDALEQQVERRAFALLARHAPVAHDLRLVMTAFGIAANADRMGALAINIAGIGTRARTGIAVPARTLGLFADMGRHAVELAERAQRAVVAGDMAEAVRVQEGDAAMNDLNRELLGTVLNDRWPDGVAAATDVALLGRFYERFADHAVDIARKVMFQVSGSTPRAGQIPL</sequence>
<evidence type="ECO:0000256" key="3">
    <source>
        <dbReference type="ARBA" id="ARBA00011738"/>
    </source>
</evidence>
<dbReference type="PANTHER" id="PTHR42930">
    <property type="entry name" value="PHOSPHATE-SPECIFIC TRANSPORT SYSTEM ACCESSORY PROTEIN PHOU"/>
    <property type="match status" value="1"/>
</dbReference>
<dbReference type="KEGG" id="madi:A7U43_26220"/>
<keyword evidence="10" id="KW-1185">Reference proteome</keyword>
<comment type="function">
    <text evidence="7">Plays a role in the regulation of phosphate uptake.</text>
</comment>
<keyword evidence="6 7" id="KW-0592">Phosphate transport</keyword>
<gene>
    <name evidence="9" type="ORF">A7U43_26220</name>
</gene>
<dbReference type="InterPro" id="IPR038078">
    <property type="entry name" value="PhoU-like_sf"/>
</dbReference>
<evidence type="ECO:0000256" key="5">
    <source>
        <dbReference type="ARBA" id="ARBA00022490"/>
    </source>
</evidence>
<dbReference type="SUPFAM" id="SSF109755">
    <property type="entry name" value="PhoU-like"/>
    <property type="match status" value="1"/>
</dbReference>
<keyword evidence="4 7" id="KW-0813">Transport</keyword>
<evidence type="ECO:0000256" key="6">
    <source>
        <dbReference type="ARBA" id="ARBA00022592"/>
    </source>
</evidence>
<dbReference type="GO" id="GO:0045936">
    <property type="term" value="P:negative regulation of phosphate metabolic process"/>
    <property type="evidence" value="ECO:0007669"/>
    <property type="project" value="InterPro"/>
</dbReference>
<dbReference type="InterPro" id="IPR026022">
    <property type="entry name" value="PhoU_dom"/>
</dbReference>
<evidence type="ECO:0000256" key="4">
    <source>
        <dbReference type="ARBA" id="ARBA00022448"/>
    </source>
</evidence>
<proteinExistence type="inferred from homology"/>
<name>A0A172UTF6_9MYCO</name>
<evidence type="ECO:0000313" key="10">
    <source>
        <dbReference type="Proteomes" id="UP000077143"/>
    </source>
</evidence>
<evidence type="ECO:0000259" key="8">
    <source>
        <dbReference type="Pfam" id="PF01895"/>
    </source>
</evidence>